<feature type="transmembrane region" description="Helical" evidence="1">
    <location>
        <begin position="37"/>
        <end position="56"/>
    </location>
</feature>
<dbReference type="OrthoDB" id="1912764at2"/>
<keyword evidence="1" id="KW-0472">Membrane</keyword>
<evidence type="ECO:0000313" key="2">
    <source>
        <dbReference type="EMBL" id="SMC27875.1"/>
    </source>
</evidence>
<dbReference type="RefSeq" id="WP_084117354.1">
    <property type="nucleotide sequence ID" value="NZ_FWXH01000020.1"/>
</dbReference>
<dbReference type="AlphaFoldDB" id="A0A1W1XVJ0"/>
<reference evidence="2 3" key="1">
    <citation type="submission" date="2017-04" db="EMBL/GenBank/DDBJ databases">
        <authorList>
            <person name="Afonso C.L."/>
            <person name="Miller P.J."/>
            <person name="Scott M.A."/>
            <person name="Spackman E."/>
            <person name="Goraichik I."/>
            <person name="Dimitrov K.M."/>
            <person name="Suarez D.L."/>
            <person name="Swayne D.E."/>
        </authorList>
    </citation>
    <scope>NUCLEOTIDE SEQUENCE [LARGE SCALE GENOMIC DNA]</scope>
    <source>
        <strain evidence="2 3">DSM 12555</strain>
    </source>
</reference>
<gene>
    <name evidence="2" type="ORF">SAMN02745134_03333</name>
</gene>
<organism evidence="2 3">
    <name type="scientific">Clostridium acidisoli DSM 12555</name>
    <dbReference type="NCBI Taxonomy" id="1121291"/>
    <lineage>
        <taxon>Bacteria</taxon>
        <taxon>Bacillati</taxon>
        <taxon>Bacillota</taxon>
        <taxon>Clostridia</taxon>
        <taxon>Eubacteriales</taxon>
        <taxon>Clostridiaceae</taxon>
        <taxon>Clostridium</taxon>
    </lineage>
</organism>
<dbReference type="STRING" id="1121291.SAMN02745134_03333"/>
<proteinExistence type="predicted"/>
<accession>A0A1W1XVJ0</accession>
<protein>
    <submittedName>
        <fullName evidence="2">Uncharacterized protein</fullName>
    </submittedName>
</protein>
<evidence type="ECO:0000256" key="1">
    <source>
        <dbReference type="SAM" id="Phobius"/>
    </source>
</evidence>
<evidence type="ECO:0000313" key="3">
    <source>
        <dbReference type="Proteomes" id="UP000192468"/>
    </source>
</evidence>
<feature type="transmembrane region" description="Helical" evidence="1">
    <location>
        <begin position="68"/>
        <end position="90"/>
    </location>
</feature>
<sequence>MRKTVDALGWVFVSLTMLTLIFTVLSTYIYVRQITYFNSYNTLQICIVITMITWAIKMNIDKKERSENRMCSVVCTLIAAGAMVFIYLGVF</sequence>
<keyword evidence="1" id="KW-1133">Transmembrane helix</keyword>
<dbReference type="Proteomes" id="UP000192468">
    <property type="component" value="Unassembled WGS sequence"/>
</dbReference>
<name>A0A1W1XVJ0_9CLOT</name>
<feature type="transmembrane region" description="Helical" evidence="1">
    <location>
        <begin position="7"/>
        <end position="31"/>
    </location>
</feature>
<dbReference type="EMBL" id="FWXH01000020">
    <property type="protein sequence ID" value="SMC27875.1"/>
    <property type="molecule type" value="Genomic_DNA"/>
</dbReference>
<keyword evidence="1" id="KW-0812">Transmembrane</keyword>
<keyword evidence="3" id="KW-1185">Reference proteome</keyword>